<dbReference type="InParanoid" id="A0A7M7T220"/>
<evidence type="ECO:0000256" key="1">
    <source>
        <dbReference type="SAM" id="Coils"/>
    </source>
</evidence>
<dbReference type="KEGG" id="spu:115926724"/>
<reference evidence="2" key="2">
    <citation type="submission" date="2021-01" db="UniProtKB">
        <authorList>
            <consortium name="EnsemblMetazoa"/>
        </authorList>
    </citation>
    <scope>IDENTIFICATION</scope>
</reference>
<sequence>MTVLLHVSCVFQQRAIAVVLLKYQSNSAQPKAVHPDSDQQQAEPESLLLQIEALQSQMKEQAELSRERTEALLEDRRVRMEEMQTVIERDRSKIHSLNEKLHRTQQMLYDSTKDYLELKYEGRSQERVWMAEKDRLLQELDRCKEQLDVSKDDVLVISDHALEERQTQNLEIEDKTEKLAKRLHLMNQRYEAMEKRRNLEIEGFKNDTRILRNQLKDVEKQLYKVTVGVGEDGDMFMLHNIHQTAKRSKKMQSELHQLKALIYGVETDLRNL</sequence>
<dbReference type="GO" id="GO:0005813">
    <property type="term" value="C:centrosome"/>
    <property type="evidence" value="ECO:0000318"/>
    <property type="project" value="GO_Central"/>
</dbReference>
<organism evidence="2 3">
    <name type="scientific">Strongylocentrotus purpuratus</name>
    <name type="common">Purple sea urchin</name>
    <dbReference type="NCBI Taxonomy" id="7668"/>
    <lineage>
        <taxon>Eukaryota</taxon>
        <taxon>Metazoa</taxon>
        <taxon>Echinodermata</taxon>
        <taxon>Eleutherozoa</taxon>
        <taxon>Echinozoa</taxon>
        <taxon>Echinoidea</taxon>
        <taxon>Euechinoidea</taxon>
        <taxon>Echinacea</taxon>
        <taxon>Camarodonta</taxon>
        <taxon>Echinidea</taxon>
        <taxon>Strongylocentrotidae</taxon>
        <taxon>Strongylocentrotus</taxon>
    </lineage>
</organism>
<accession>A0A7M7T220</accession>
<protein>
    <recommendedName>
        <fullName evidence="4">Coiled-coil domain-containing protein 77</fullName>
    </recommendedName>
</protein>
<evidence type="ECO:0000313" key="3">
    <source>
        <dbReference type="Proteomes" id="UP000007110"/>
    </source>
</evidence>
<evidence type="ECO:0000313" key="2">
    <source>
        <dbReference type="EnsemblMetazoa" id="XP_030848072"/>
    </source>
</evidence>
<name>A0A7M7T220_STRPU</name>
<dbReference type="InterPro" id="IPR037696">
    <property type="entry name" value="CCDC77"/>
</dbReference>
<proteinExistence type="predicted"/>
<dbReference type="OrthoDB" id="191169at2759"/>
<dbReference type="PANTHER" id="PTHR22091:SF1">
    <property type="entry name" value="COILED-COIL DOMAIN-CONTAINING PROTEIN 77"/>
    <property type="match status" value="1"/>
</dbReference>
<feature type="coiled-coil region" evidence="1">
    <location>
        <begin position="133"/>
        <end position="221"/>
    </location>
</feature>
<reference evidence="3" key="1">
    <citation type="submission" date="2015-02" db="EMBL/GenBank/DDBJ databases">
        <title>Genome sequencing for Strongylocentrotus purpuratus.</title>
        <authorList>
            <person name="Murali S."/>
            <person name="Liu Y."/>
            <person name="Vee V."/>
            <person name="English A."/>
            <person name="Wang M."/>
            <person name="Skinner E."/>
            <person name="Han Y."/>
            <person name="Muzny D.M."/>
            <person name="Worley K.C."/>
            <person name="Gibbs R.A."/>
        </authorList>
    </citation>
    <scope>NUCLEOTIDE SEQUENCE</scope>
</reference>
<dbReference type="OMA" id="FQQRAIA"/>
<dbReference type="RefSeq" id="XP_030848072.1">
    <property type="nucleotide sequence ID" value="XM_030992212.1"/>
</dbReference>
<keyword evidence="3" id="KW-1185">Reference proteome</keyword>
<dbReference type="Proteomes" id="UP000007110">
    <property type="component" value="Unassembled WGS sequence"/>
</dbReference>
<dbReference type="EnsemblMetazoa" id="XM_030992212">
    <property type="protein sequence ID" value="XP_030848072"/>
    <property type="gene ID" value="LOC115926724"/>
</dbReference>
<evidence type="ECO:0008006" key="4">
    <source>
        <dbReference type="Google" id="ProtNLM"/>
    </source>
</evidence>
<dbReference type="PANTHER" id="PTHR22091">
    <property type="entry name" value="COILED-COIL DOMAIN-CONTAINING PROTEIN 77"/>
    <property type="match status" value="1"/>
</dbReference>
<dbReference type="GeneID" id="115926724"/>
<keyword evidence="1" id="KW-0175">Coiled coil</keyword>
<dbReference type="AlphaFoldDB" id="A0A7M7T220"/>